<keyword evidence="3" id="KW-1133">Transmembrane helix</keyword>
<dbReference type="InterPro" id="IPR007016">
    <property type="entry name" value="O-antigen_ligase-rel_domated"/>
</dbReference>
<evidence type="ECO:0000313" key="6">
    <source>
        <dbReference type="EMBL" id="QIA89382.1"/>
    </source>
</evidence>
<evidence type="ECO:0000256" key="3">
    <source>
        <dbReference type="ARBA" id="ARBA00022989"/>
    </source>
</evidence>
<name>A0A4S2EA11_9LACO</name>
<dbReference type="Proteomes" id="UP000463931">
    <property type="component" value="Chromosome"/>
</dbReference>
<keyword evidence="2" id="KW-0812">Transmembrane</keyword>
<accession>A0A4S2EA11</accession>
<evidence type="ECO:0000259" key="5">
    <source>
        <dbReference type="Pfam" id="PF04932"/>
    </source>
</evidence>
<evidence type="ECO:0000256" key="2">
    <source>
        <dbReference type="ARBA" id="ARBA00022692"/>
    </source>
</evidence>
<dbReference type="AlphaFoldDB" id="A0A4S2EA11"/>
<evidence type="ECO:0000313" key="7">
    <source>
        <dbReference type="Proteomes" id="UP000463931"/>
    </source>
</evidence>
<comment type="subcellular location">
    <subcellularLocation>
        <location evidence="1">Membrane</location>
        <topology evidence="1">Multi-pass membrane protein</topology>
    </subcellularLocation>
</comment>
<sequence length="436" mass="49677">MKKSLISNSKRFSLLLEYMIAIILIIGSSSIYSLIYPMNYVYICLTCILVVSVIVNILTIGATANEITKLLIKVIIVTVLVGIYCLHTLEVYPQSNIRTYLLLLLVFDLLVLELGIKNYRQHDLTSGIIECFYQLTVILAVISLVCWMLVSIFKFLPVTGYTEYFWGGNRLVGNFLKIYFESQDYNFMGTVIDRNSGIYPEAPMYAFVLIVASAYGYFIRGDRGKKIICLIITMFSTLSMTAIIMAVFIILCYTVKEFKSKYKFTLGIILVPMVILTFAYLIVQLLSFKSSNDTLSTSLRFDDLNAGYQLWLSHPYLGAGMDNLEALQQYMSADRLYTYLGVNQAWYSLGWSSILAYGGIYLTVIYSYPLLKSLVLGISYDNSIWIFSVVIIVSLFILIVYGSPLFIFILAYLWINSNKETLYLITEGEKNNEENR</sequence>
<gene>
    <name evidence="6" type="ORF">FEE40_03860</name>
</gene>
<dbReference type="EMBL" id="CP040852">
    <property type="protein sequence ID" value="QIA89382.1"/>
    <property type="molecule type" value="Genomic_DNA"/>
</dbReference>
<organism evidence="6 7">
    <name type="scientific">Ligilactobacillus murinus</name>
    <dbReference type="NCBI Taxonomy" id="1622"/>
    <lineage>
        <taxon>Bacteria</taxon>
        <taxon>Bacillati</taxon>
        <taxon>Bacillota</taxon>
        <taxon>Bacilli</taxon>
        <taxon>Lactobacillales</taxon>
        <taxon>Lactobacillaceae</taxon>
        <taxon>Ligilactobacillus</taxon>
    </lineage>
</organism>
<proteinExistence type="predicted"/>
<evidence type="ECO:0000256" key="1">
    <source>
        <dbReference type="ARBA" id="ARBA00004141"/>
    </source>
</evidence>
<protein>
    <recommendedName>
        <fullName evidence="5">O-antigen ligase-related domain-containing protein</fullName>
    </recommendedName>
</protein>
<feature type="domain" description="O-antigen ligase-related" evidence="5">
    <location>
        <begin position="228"/>
        <end position="344"/>
    </location>
</feature>
<evidence type="ECO:0000256" key="4">
    <source>
        <dbReference type="ARBA" id="ARBA00023136"/>
    </source>
</evidence>
<keyword evidence="4" id="KW-0472">Membrane</keyword>
<dbReference type="RefSeq" id="WP_135056206.1">
    <property type="nucleotide sequence ID" value="NZ_CP040852.1"/>
</dbReference>
<reference evidence="6 7" key="1">
    <citation type="journal article" date="2019" name="Nat. Med.">
        <title>Preventing dysbiosis of the neonatal mouse intestinal microbiome protects against late-onset sepsis.</title>
        <authorList>
            <person name="Singer J.R."/>
            <person name="Blosser E.G."/>
            <person name="Zindl C.L."/>
            <person name="Silberger D.J."/>
            <person name="Conlan S."/>
            <person name="Laufer V.A."/>
            <person name="DiToro D."/>
            <person name="Deming C."/>
            <person name="Kumar R."/>
            <person name="Morrow C.D."/>
            <person name="Segre J.A."/>
            <person name="Gray M.J."/>
            <person name="Randolph D.A."/>
            <person name="Weaver C.T."/>
        </authorList>
    </citation>
    <scope>NUCLEOTIDE SEQUENCE [LARGE SCALE GENOMIC DNA]</scope>
    <source>
        <strain evidence="6 7">V10</strain>
    </source>
</reference>
<dbReference type="GO" id="GO:0016020">
    <property type="term" value="C:membrane"/>
    <property type="evidence" value="ECO:0007669"/>
    <property type="project" value="UniProtKB-SubCell"/>
</dbReference>
<dbReference type="Pfam" id="PF04932">
    <property type="entry name" value="Wzy_C"/>
    <property type="match status" value="1"/>
</dbReference>